<proteinExistence type="predicted"/>
<keyword evidence="3" id="KW-1185">Reference proteome</keyword>
<dbReference type="Pfam" id="PF03478">
    <property type="entry name" value="Beta-prop_KIB1-4"/>
    <property type="match status" value="1"/>
</dbReference>
<dbReference type="PANTHER" id="PTHR44259">
    <property type="entry name" value="OS07G0183000 PROTEIN-RELATED"/>
    <property type="match status" value="1"/>
</dbReference>
<dbReference type="OrthoDB" id="642536at2759"/>
<evidence type="ECO:0000259" key="1">
    <source>
        <dbReference type="Pfam" id="PF03478"/>
    </source>
</evidence>
<name>A0A9Q0G8P8_9ROSI</name>
<reference evidence="2" key="1">
    <citation type="submission" date="2022-02" db="EMBL/GenBank/DDBJ databases">
        <authorList>
            <person name="Henning P.M."/>
            <person name="McCubbin A.G."/>
            <person name="Shore J.S."/>
        </authorList>
    </citation>
    <scope>NUCLEOTIDE SEQUENCE</scope>
    <source>
        <strain evidence="2">F60SS</strain>
        <tissue evidence="2">Leaves</tissue>
    </source>
</reference>
<dbReference type="AlphaFoldDB" id="A0A9Q0G8P8"/>
<accession>A0A9Q0G8P8</accession>
<dbReference type="PANTHER" id="PTHR44259:SF114">
    <property type="entry name" value="OS06G0707300 PROTEIN"/>
    <property type="match status" value="1"/>
</dbReference>
<comment type="caution">
    <text evidence="2">The sequence shown here is derived from an EMBL/GenBank/DDBJ whole genome shotgun (WGS) entry which is preliminary data.</text>
</comment>
<protein>
    <recommendedName>
        <fullName evidence="1">KIB1-4 beta-propeller domain-containing protein</fullName>
    </recommendedName>
</protein>
<dbReference type="EMBL" id="JAKUCV010001606">
    <property type="protein sequence ID" value="KAJ4845659.1"/>
    <property type="molecule type" value="Genomic_DNA"/>
</dbReference>
<gene>
    <name evidence="2" type="ORF">Tsubulata_050854</name>
</gene>
<dbReference type="InterPro" id="IPR005174">
    <property type="entry name" value="KIB1-4_b-propeller"/>
</dbReference>
<evidence type="ECO:0000313" key="2">
    <source>
        <dbReference type="EMBL" id="KAJ4845659.1"/>
    </source>
</evidence>
<dbReference type="Proteomes" id="UP001141552">
    <property type="component" value="Unassembled WGS sequence"/>
</dbReference>
<feature type="domain" description="KIB1-4 beta-propeller" evidence="1">
    <location>
        <begin position="95"/>
        <end position="434"/>
    </location>
</feature>
<dbReference type="InterPro" id="IPR050942">
    <property type="entry name" value="F-box_BR-signaling"/>
</dbReference>
<sequence length="465" mass="52080">MACLLFSVQKLVGSNQGSFLRAVVPSSVVAWRRSVSSAACFSSLYGRSRGAERGVSSWSSHPAIGDHNEVQEFPLPLSSYPVLMLPSYGTTCRVFNPVTREFTRITYPGGAGGKFCSSSSFPYLDLQHGWLPFCTYNDCSLVLANGLLSNENPPTISLPPFHTLPNLHSIPIDAADPHELEAKAPPGTDCFFHYTSVQDGKEVKLLPRDIRPHFGIGSLKLSSAPTDNDCVALLTPTPRLRDDLGIDFAYCRMGDTRWSTVPLPPDHKEFDSRFYSVVYSRRDKLFYAITSRGSCIQVIDFNDRDLPPRRLCSAAPIPRLVVGKEVYEDEIPSRTCCEALLVESPQGDPLLVYQYSVPYRDTRACDGEYSTLGFHVYKLSFNQQKLVAEEFNLDGTALFVDYGSASFTVPVCDYPGLMPNSVYFFGLREIGYYNLLHRAFTHFYEPFEIPLCYITSYPMWLSRPQ</sequence>
<organism evidence="2 3">
    <name type="scientific">Turnera subulata</name>
    <dbReference type="NCBI Taxonomy" id="218843"/>
    <lineage>
        <taxon>Eukaryota</taxon>
        <taxon>Viridiplantae</taxon>
        <taxon>Streptophyta</taxon>
        <taxon>Embryophyta</taxon>
        <taxon>Tracheophyta</taxon>
        <taxon>Spermatophyta</taxon>
        <taxon>Magnoliopsida</taxon>
        <taxon>eudicotyledons</taxon>
        <taxon>Gunneridae</taxon>
        <taxon>Pentapetalae</taxon>
        <taxon>rosids</taxon>
        <taxon>fabids</taxon>
        <taxon>Malpighiales</taxon>
        <taxon>Passifloraceae</taxon>
        <taxon>Turnera</taxon>
    </lineage>
</organism>
<reference evidence="2" key="2">
    <citation type="journal article" date="2023" name="Plants (Basel)">
        <title>Annotation of the Turnera subulata (Passifloraceae) Draft Genome Reveals the S-Locus Evolved after the Divergence of Turneroideae from Passifloroideae in a Stepwise Manner.</title>
        <authorList>
            <person name="Henning P.M."/>
            <person name="Roalson E.H."/>
            <person name="Mir W."/>
            <person name="McCubbin A.G."/>
            <person name="Shore J.S."/>
        </authorList>
    </citation>
    <scope>NUCLEOTIDE SEQUENCE</scope>
    <source>
        <strain evidence="2">F60SS</strain>
    </source>
</reference>
<evidence type="ECO:0000313" key="3">
    <source>
        <dbReference type="Proteomes" id="UP001141552"/>
    </source>
</evidence>